<keyword evidence="3" id="KW-1185">Reference proteome</keyword>
<dbReference type="OrthoDB" id="1924112at2759"/>
<dbReference type="EMBL" id="OOIL02002698">
    <property type="protein sequence ID" value="VFQ84254.1"/>
    <property type="molecule type" value="Genomic_DNA"/>
</dbReference>
<dbReference type="AlphaFoldDB" id="A0A484M792"/>
<dbReference type="PANTHER" id="PTHR36373">
    <property type="entry name" value="EXPRESSED PROTEIN"/>
    <property type="match status" value="1"/>
</dbReference>
<gene>
    <name evidence="2" type="ORF">CCAM_LOCUS26030</name>
</gene>
<sequence>MEIAVIDWKSLDSRFVKDDTLEQFNAPQWVDFSAPDDSIDDEAWFCRPDCNHPKTVDDFYRAGATPPSKKLQRSATVSENHLIRERIRRGKAFQGTGLMKDGIFEEDSENQNPNLKTPPRNKAKLMKEAFKSSSEKKKMGVIEKEPTTQKLRSTQSARNLFSGGDFLNRVTQFCNELKKFAVRGSERERAGDKNVEKTPLMEEKTPLQDLSMKKKDESTLMGKKNIPKEKPRKNQIRSENAENTPMRIDVTKNSSKRTGEEILSQIRTNPPTPQCFSESRRGGPTRATPSSGAFSSRTPPHPYRDRGVLRELGKKGGGNREDKGDKSGNRANHGGGGGITANENEEARSLPPGLDVFWFLKPCALSST</sequence>
<feature type="region of interest" description="Disordered" evidence="1">
    <location>
        <begin position="131"/>
        <end position="154"/>
    </location>
</feature>
<evidence type="ECO:0000313" key="2">
    <source>
        <dbReference type="EMBL" id="VFQ84254.1"/>
    </source>
</evidence>
<organism evidence="2 3">
    <name type="scientific">Cuscuta campestris</name>
    <dbReference type="NCBI Taxonomy" id="132261"/>
    <lineage>
        <taxon>Eukaryota</taxon>
        <taxon>Viridiplantae</taxon>
        <taxon>Streptophyta</taxon>
        <taxon>Embryophyta</taxon>
        <taxon>Tracheophyta</taxon>
        <taxon>Spermatophyta</taxon>
        <taxon>Magnoliopsida</taxon>
        <taxon>eudicotyledons</taxon>
        <taxon>Gunneridae</taxon>
        <taxon>Pentapetalae</taxon>
        <taxon>asterids</taxon>
        <taxon>lamiids</taxon>
        <taxon>Solanales</taxon>
        <taxon>Convolvulaceae</taxon>
        <taxon>Cuscuteae</taxon>
        <taxon>Cuscuta</taxon>
        <taxon>Cuscuta subgen. Grammica</taxon>
        <taxon>Cuscuta sect. Cleistogrammica</taxon>
    </lineage>
</organism>
<protein>
    <submittedName>
        <fullName evidence="2">Uncharacterized protein</fullName>
    </submittedName>
</protein>
<name>A0A484M792_9ASTE</name>
<feature type="compositionally biased region" description="Basic and acidic residues" evidence="1">
    <location>
        <begin position="302"/>
        <end position="328"/>
    </location>
</feature>
<reference evidence="2 3" key="1">
    <citation type="submission" date="2018-04" db="EMBL/GenBank/DDBJ databases">
        <authorList>
            <person name="Vogel A."/>
        </authorList>
    </citation>
    <scope>NUCLEOTIDE SEQUENCE [LARGE SCALE GENOMIC DNA]</scope>
</reference>
<proteinExistence type="predicted"/>
<evidence type="ECO:0000313" key="3">
    <source>
        <dbReference type="Proteomes" id="UP000595140"/>
    </source>
</evidence>
<feature type="compositionally biased region" description="Basic and acidic residues" evidence="1">
    <location>
        <begin position="131"/>
        <end position="147"/>
    </location>
</feature>
<dbReference type="Proteomes" id="UP000595140">
    <property type="component" value="Unassembled WGS sequence"/>
</dbReference>
<evidence type="ECO:0000256" key="1">
    <source>
        <dbReference type="SAM" id="MobiDB-lite"/>
    </source>
</evidence>
<dbReference type="PANTHER" id="PTHR36373:SF1">
    <property type="entry name" value="EXPRESSED PROTEIN"/>
    <property type="match status" value="1"/>
</dbReference>
<feature type="region of interest" description="Disordered" evidence="1">
    <location>
        <begin position="210"/>
        <end position="351"/>
    </location>
</feature>
<feature type="compositionally biased region" description="Polar residues" evidence="1">
    <location>
        <begin position="287"/>
        <end position="298"/>
    </location>
</feature>
<feature type="compositionally biased region" description="Polar residues" evidence="1">
    <location>
        <begin position="265"/>
        <end position="277"/>
    </location>
</feature>
<accession>A0A484M792</accession>